<dbReference type="PANTHER" id="PTHR43409">
    <property type="entry name" value="ANAEROBIC MAGNESIUM-PROTOPORPHYRIN IX MONOMETHYL ESTER CYCLASE-RELATED"/>
    <property type="match status" value="1"/>
</dbReference>
<name>A0A8J3QPW4_9ACTN</name>
<dbReference type="SFLD" id="SFLDS00029">
    <property type="entry name" value="Radical_SAM"/>
    <property type="match status" value="1"/>
</dbReference>
<keyword evidence="7" id="KW-0411">Iron-sulfur</keyword>
<feature type="domain" description="Radical SAM core" evidence="10">
    <location>
        <begin position="157"/>
        <end position="383"/>
    </location>
</feature>
<dbReference type="InterPro" id="IPR058240">
    <property type="entry name" value="rSAM_sf"/>
</dbReference>
<dbReference type="CDD" id="cd02068">
    <property type="entry name" value="radical_SAM_B12_BD"/>
    <property type="match status" value="1"/>
</dbReference>
<feature type="compositionally biased region" description="Basic and acidic residues" evidence="8">
    <location>
        <begin position="456"/>
        <end position="491"/>
    </location>
</feature>
<dbReference type="Pfam" id="PF02310">
    <property type="entry name" value="B12-binding"/>
    <property type="match status" value="1"/>
</dbReference>
<evidence type="ECO:0000259" key="10">
    <source>
        <dbReference type="PROSITE" id="PS51918"/>
    </source>
</evidence>
<accession>A0A8J3QPW4</accession>
<evidence type="ECO:0000256" key="8">
    <source>
        <dbReference type="SAM" id="MobiDB-lite"/>
    </source>
</evidence>
<evidence type="ECO:0000313" key="12">
    <source>
        <dbReference type="Proteomes" id="UP000642748"/>
    </source>
</evidence>
<dbReference type="SUPFAM" id="SSF102114">
    <property type="entry name" value="Radical SAM enzymes"/>
    <property type="match status" value="1"/>
</dbReference>
<gene>
    <name evidence="11" type="ORF">Raf01_29310</name>
</gene>
<reference evidence="11" key="1">
    <citation type="submission" date="2021-01" db="EMBL/GenBank/DDBJ databases">
        <title>Whole genome shotgun sequence of Rugosimonospora africana NBRC 104875.</title>
        <authorList>
            <person name="Komaki H."/>
            <person name="Tamura T."/>
        </authorList>
    </citation>
    <scope>NUCLEOTIDE SEQUENCE</scope>
    <source>
        <strain evidence="11">NBRC 104875</strain>
    </source>
</reference>
<evidence type="ECO:0000256" key="7">
    <source>
        <dbReference type="ARBA" id="ARBA00023014"/>
    </source>
</evidence>
<dbReference type="GO" id="GO:0031419">
    <property type="term" value="F:cobalamin binding"/>
    <property type="evidence" value="ECO:0007669"/>
    <property type="project" value="InterPro"/>
</dbReference>
<keyword evidence="6" id="KW-0408">Iron</keyword>
<dbReference type="SFLD" id="SFLDG01123">
    <property type="entry name" value="methyltransferase_(Class_B)"/>
    <property type="match status" value="1"/>
</dbReference>
<proteinExistence type="predicted"/>
<dbReference type="InterPro" id="IPR007197">
    <property type="entry name" value="rSAM"/>
</dbReference>
<feature type="region of interest" description="Disordered" evidence="8">
    <location>
        <begin position="455"/>
        <end position="530"/>
    </location>
</feature>
<dbReference type="PROSITE" id="PS51918">
    <property type="entry name" value="RADICAL_SAM"/>
    <property type="match status" value="1"/>
</dbReference>
<dbReference type="GO" id="GO:0005829">
    <property type="term" value="C:cytosol"/>
    <property type="evidence" value="ECO:0007669"/>
    <property type="project" value="TreeGrafter"/>
</dbReference>
<evidence type="ECO:0000256" key="2">
    <source>
        <dbReference type="ARBA" id="ARBA00022603"/>
    </source>
</evidence>
<sequence length="530" mass="59674">MRITMILPALTEATSPLFRPIKYSLFPPLGLATLAGYLRPDDDVRIIDEHVERPRLDDDRPDLVVIQPYITSARRSYRLADAYRARGVHVAMGGLHVTSLPEEAAAHADTVFVGPGEDTWPVFLDDLRRGRPGRRYDSTNRTLVGLPPVRRDLIKRHRYLVPNSIVVSRGCPHHCDFCYKDAFFSGGRSFYTQTVDAALAEIDRLPGRHVYFLDDHLFGNRRFAEALFDGMTGLGRVWQAAGTVDAVLAPGLLERAVDAGLRSLFVGFETINGDNLEQQRKRQNIGRDYSAVIRRLHDLGVMVNASFVFGMDGDRPDVFDRTVSWAIDQGIETATFHIMTPYPGTKLYARMEAQGRILHHDWDLYDTRHTVFRPTGMTGRQLEDGYWRAYREFYRWGSIWRGASTKPVPRDRLRHLAYAGGWKKFEPLWDLLIRGGQVLHALPLLEAALGSFGARRSSERRSSEDRSDERRSGARSSDQRHASERSSDQRRSGSTGDARQPQTGSRSGREPVAFDHVVSGVTSAGRGADG</sequence>
<dbReference type="InterPro" id="IPR034466">
    <property type="entry name" value="Methyltransferase_Class_B"/>
</dbReference>
<evidence type="ECO:0000256" key="4">
    <source>
        <dbReference type="ARBA" id="ARBA00022691"/>
    </source>
</evidence>
<keyword evidence="4" id="KW-0949">S-adenosyl-L-methionine</keyword>
<dbReference type="GO" id="GO:0003824">
    <property type="term" value="F:catalytic activity"/>
    <property type="evidence" value="ECO:0007669"/>
    <property type="project" value="InterPro"/>
</dbReference>
<evidence type="ECO:0000256" key="5">
    <source>
        <dbReference type="ARBA" id="ARBA00022723"/>
    </source>
</evidence>
<dbReference type="PROSITE" id="PS51332">
    <property type="entry name" value="B12_BINDING"/>
    <property type="match status" value="1"/>
</dbReference>
<comment type="cofactor">
    <cofactor evidence="1">
        <name>[4Fe-4S] cluster</name>
        <dbReference type="ChEBI" id="CHEBI:49883"/>
    </cofactor>
</comment>
<dbReference type="PANTHER" id="PTHR43409:SF7">
    <property type="entry name" value="BLL1977 PROTEIN"/>
    <property type="match status" value="1"/>
</dbReference>
<dbReference type="EMBL" id="BONZ01000027">
    <property type="protein sequence ID" value="GIH14759.1"/>
    <property type="molecule type" value="Genomic_DNA"/>
</dbReference>
<evidence type="ECO:0000256" key="3">
    <source>
        <dbReference type="ARBA" id="ARBA00022679"/>
    </source>
</evidence>
<dbReference type="InterPro" id="IPR006638">
    <property type="entry name" value="Elp3/MiaA/NifB-like_rSAM"/>
</dbReference>
<organism evidence="11 12">
    <name type="scientific">Rugosimonospora africana</name>
    <dbReference type="NCBI Taxonomy" id="556532"/>
    <lineage>
        <taxon>Bacteria</taxon>
        <taxon>Bacillati</taxon>
        <taxon>Actinomycetota</taxon>
        <taxon>Actinomycetes</taxon>
        <taxon>Micromonosporales</taxon>
        <taxon>Micromonosporaceae</taxon>
        <taxon>Rugosimonospora</taxon>
    </lineage>
</organism>
<dbReference type="SMART" id="SM00729">
    <property type="entry name" value="Elp3"/>
    <property type="match status" value="1"/>
</dbReference>
<dbReference type="RefSeq" id="WP_239133610.1">
    <property type="nucleotide sequence ID" value="NZ_BONZ01000027.1"/>
</dbReference>
<dbReference type="AlphaFoldDB" id="A0A8J3QPW4"/>
<dbReference type="InterPro" id="IPR051198">
    <property type="entry name" value="BchE-like"/>
</dbReference>
<protein>
    <recommendedName>
        <fullName evidence="13">B12-binding domain-containing radical SAM protein</fullName>
    </recommendedName>
</protein>
<dbReference type="Pfam" id="PF04055">
    <property type="entry name" value="Radical_SAM"/>
    <property type="match status" value="1"/>
</dbReference>
<dbReference type="Gene3D" id="3.80.30.20">
    <property type="entry name" value="tm_1862 like domain"/>
    <property type="match status" value="1"/>
</dbReference>
<evidence type="ECO:0000313" key="11">
    <source>
        <dbReference type="EMBL" id="GIH14759.1"/>
    </source>
</evidence>
<keyword evidence="3" id="KW-0808">Transferase</keyword>
<evidence type="ECO:0000256" key="6">
    <source>
        <dbReference type="ARBA" id="ARBA00023004"/>
    </source>
</evidence>
<evidence type="ECO:0000259" key="9">
    <source>
        <dbReference type="PROSITE" id="PS51332"/>
    </source>
</evidence>
<dbReference type="CDD" id="cd01335">
    <property type="entry name" value="Radical_SAM"/>
    <property type="match status" value="1"/>
</dbReference>
<evidence type="ECO:0000256" key="1">
    <source>
        <dbReference type="ARBA" id="ARBA00001966"/>
    </source>
</evidence>
<dbReference type="Proteomes" id="UP000642748">
    <property type="component" value="Unassembled WGS sequence"/>
</dbReference>
<comment type="caution">
    <text evidence="11">The sequence shown here is derived from an EMBL/GenBank/DDBJ whole genome shotgun (WGS) entry which is preliminary data.</text>
</comment>
<keyword evidence="12" id="KW-1185">Reference proteome</keyword>
<dbReference type="Gene3D" id="3.40.50.280">
    <property type="entry name" value="Cobalamin-binding domain"/>
    <property type="match status" value="1"/>
</dbReference>
<evidence type="ECO:0008006" key="13">
    <source>
        <dbReference type="Google" id="ProtNLM"/>
    </source>
</evidence>
<dbReference type="GO" id="GO:0046872">
    <property type="term" value="F:metal ion binding"/>
    <property type="evidence" value="ECO:0007669"/>
    <property type="project" value="UniProtKB-KW"/>
</dbReference>
<keyword evidence="5" id="KW-0479">Metal-binding</keyword>
<dbReference type="InterPro" id="IPR006158">
    <property type="entry name" value="Cobalamin-bd"/>
</dbReference>
<keyword evidence="2" id="KW-0489">Methyltransferase</keyword>
<feature type="compositionally biased region" description="Polar residues" evidence="8">
    <location>
        <begin position="492"/>
        <end position="506"/>
    </location>
</feature>
<dbReference type="SFLD" id="SFLDG01082">
    <property type="entry name" value="B12-binding_domain_containing"/>
    <property type="match status" value="1"/>
</dbReference>
<dbReference type="GO" id="GO:0051539">
    <property type="term" value="F:4 iron, 4 sulfur cluster binding"/>
    <property type="evidence" value="ECO:0007669"/>
    <property type="project" value="UniProtKB-KW"/>
</dbReference>
<feature type="domain" description="B12-binding" evidence="9">
    <location>
        <begin position="7"/>
        <end position="134"/>
    </location>
</feature>
<dbReference type="InterPro" id="IPR023404">
    <property type="entry name" value="rSAM_horseshoe"/>
</dbReference>